<dbReference type="AlphaFoldDB" id="A0A951PBY3"/>
<evidence type="ECO:0000313" key="1">
    <source>
        <dbReference type="EMBL" id="MBW4466375.1"/>
    </source>
</evidence>
<protein>
    <submittedName>
        <fullName evidence="1">Uncharacterized protein</fullName>
    </submittedName>
</protein>
<dbReference type="Proteomes" id="UP000707356">
    <property type="component" value="Unassembled WGS sequence"/>
</dbReference>
<comment type="caution">
    <text evidence="1">The sequence shown here is derived from an EMBL/GenBank/DDBJ whole genome shotgun (WGS) entry which is preliminary data.</text>
</comment>
<name>A0A951PBY3_9CYAN</name>
<dbReference type="EMBL" id="JAHHHV010000067">
    <property type="protein sequence ID" value="MBW4466375.1"/>
    <property type="molecule type" value="Genomic_DNA"/>
</dbReference>
<organism evidence="1 2">
    <name type="scientific">Pegethrix bostrychoides GSE-TBD4-15B</name>
    <dbReference type="NCBI Taxonomy" id="2839662"/>
    <lineage>
        <taxon>Bacteria</taxon>
        <taxon>Bacillati</taxon>
        <taxon>Cyanobacteriota</taxon>
        <taxon>Cyanophyceae</taxon>
        <taxon>Oculatellales</taxon>
        <taxon>Oculatellaceae</taxon>
        <taxon>Pegethrix</taxon>
    </lineage>
</organism>
<proteinExistence type="predicted"/>
<reference evidence="1" key="2">
    <citation type="journal article" date="2022" name="Microbiol. Resour. Announc.">
        <title>Metagenome Sequencing to Explore Phylogenomics of Terrestrial Cyanobacteria.</title>
        <authorList>
            <person name="Ward R.D."/>
            <person name="Stajich J.E."/>
            <person name="Johansen J.R."/>
            <person name="Huntemann M."/>
            <person name="Clum A."/>
            <person name="Foster B."/>
            <person name="Foster B."/>
            <person name="Roux S."/>
            <person name="Palaniappan K."/>
            <person name="Varghese N."/>
            <person name="Mukherjee S."/>
            <person name="Reddy T.B.K."/>
            <person name="Daum C."/>
            <person name="Copeland A."/>
            <person name="Chen I.A."/>
            <person name="Ivanova N.N."/>
            <person name="Kyrpides N.C."/>
            <person name="Shapiro N."/>
            <person name="Eloe-Fadrosh E.A."/>
            <person name="Pietrasiak N."/>
        </authorList>
    </citation>
    <scope>NUCLEOTIDE SEQUENCE</scope>
    <source>
        <strain evidence="1">GSE-TBD4-15B</strain>
    </source>
</reference>
<reference evidence="1" key="1">
    <citation type="submission" date="2021-05" db="EMBL/GenBank/DDBJ databases">
        <authorList>
            <person name="Pietrasiak N."/>
            <person name="Ward R."/>
            <person name="Stajich J.E."/>
            <person name="Kurbessoian T."/>
        </authorList>
    </citation>
    <scope>NUCLEOTIDE SEQUENCE</scope>
    <source>
        <strain evidence="1">GSE-TBD4-15B</strain>
    </source>
</reference>
<gene>
    <name evidence="1" type="ORF">KME07_13200</name>
</gene>
<sequence length="178" mass="19599">MPILDDAPFAITLGELQRIPCKFIELKAKSNPLLVKSLARTLGGPKRNVLPVIVKPIAEDHYEAVFNQLILEAAQHAKLDFIWCIPVDDELQAQVADESGQVFQINALTATEKELIEALTYIKSLDATLKRVDPSNVAKVIVASRSPAWKDLKPLTKLKCGIGVKTVKALGRYFVLQG</sequence>
<accession>A0A951PBY3</accession>
<evidence type="ECO:0000313" key="2">
    <source>
        <dbReference type="Proteomes" id="UP000707356"/>
    </source>
</evidence>